<evidence type="ECO:0000313" key="1">
    <source>
        <dbReference type="EMBL" id="KAL2500015.1"/>
    </source>
</evidence>
<sequence length="103" mass="11373">MGPKKEFDIKPRLGMPEILPNESTSIFPDSSIFPRRSPVIAPLSHAKPTNCRVLSQSSVQGIQKSRAFVSVNDALSFNKASKSVLELVKGKLIRKTQKKINDP</sequence>
<keyword evidence="2" id="KW-1185">Reference proteome</keyword>
<proteinExistence type="predicted"/>
<protein>
    <submittedName>
        <fullName evidence="1">Uncharacterized protein</fullName>
    </submittedName>
</protein>
<comment type="caution">
    <text evidence="1">The sequence shown here is derived from an EMBL/GenBank/DDBJ whole genome shotgun (WGS) entry which is preliminary data.</text>
</comment>
<dbReference type="AlphaFoldDB" id="A0ABD1SH35"/>
<name>A0ABD1SH35_9LAMI</name>
<accession>A0ABD1SH35</accession>
<reference evidence="2" key="1">
    <citation type="submission" date="2024-07" db="EMBL/GenBank/DDBJ databases">
        <title>Two chromosome-level genome assemblies of Korean endemic species Abeliophyllum distichum and Forsythia ovata (Oleaceae).</title>
        <authorList>
            <person name="Jang H."/>
        </authorList>
    </citation>
    <scope>NUCLEOTIDE SEQUENCE [LARGE SCALE GENOMIC DNA]</scope>
</reference>
<dbReference type="Proteomes" id="UP001604336">
    <property type="component" value="Unassembled WGS sequence"/>
</dbReference>
<evidence type="ECO:0000313" key="2">
    <source>
        <dbReference type="Proteomes" id="UP001604336"/>
    </source>
</evidence>
<gene>
    <name evidence="1" type="ORF">Adt_25565</name>
</gene>
<dbReference type="EMBL" id="JBFOLK010000007">
    <property type="protein sequence ID" value="KAL2500015.1"/>
    <property type="molecule type" value="Genomic_DNA"/>
</dbReference>
<organism evidence="1 2">
    <name type="scientific">Abeliophyllum distichum</name>
    <dbReference type="NCBI Taxonomy" id="126358"/>
    <lineage>
        <taxon>Eukaryota</taxon>
        <taxon>Viridiplantae</taxon>
        <taxon>Streptophyta</taxon>
        <taxon>Embryophyta</taxon>
        <taxon>Tracheophyta</taxon>
        <taxon>Spermatophyta</taxon>
        <taxon>Magnoliopsida</taxon>
        <taxon>eudicotyledons</taxon>
        <taxon>Gunneridae</taxon>
        <taxon>Pentapetalae</taxon>
        <taxon>asterids</taxon>
        <taxon>lamiids</taxon>
        <taxon>Lamiales</taxon>
        <taxon>Oleaceae</taxon>
        <taxon>Forsythieae</taxon>
        <taxon>Abeliophyllum</taxon>
    </lineage>
</organism>